<proteinExistence type="predicted"/>
<reference evidence="2" key="1">
    <citation type="submission" date="2017-02" db="UniProtKB">
        <authorList>
            <consortium name="WormBaseParasite"/>
        </authorList>
    </citation>
    <scope>IDENTIFICATION</scope>
</reference>
<accession>A0A0N4Z858</accession>
<keyword evidence="1" id="KW-1185">Reference proteome</keyword>
<dbReference type="WBParaSite" id="PTRK_0000340500.1">
    <property type="protein sequence ID" value="PTRK_0000340500.1"/>
    <property type="gene ID" value="PTRK_0000340500"/>
</dbReference>
<name>A0A0N4Z858_PARTI</name>
<evidence type="ECO:0000313" key="2">
    <source>
        <dbReference type="WBParaSite" id="PTRK_0000340500.1"/>
    </source>
</evidence>
<dbReference type="Proteomes" id="UP000038045">
    <property type="component" value="Unplaced"/>
</dbReference>
<sequence length="109" mass="11509">MTEDERPATACGSGRLKLPADEGRLARVQQGGQHRLDVLGRDDQDEADAAVESAQHFVCFNTAGFGQPLEDVGHGPGVPVEAGLKALGDAARRVFDQTAARDVGRALDQ</sequence>
<dbReference type="AlphaFoldDB" id="A0A0N4Z858"/>
<protein>
    <submittedName>
        <fullName evidence="2">Oxidoreductase</fullName>
    </submittedName>
</protein>
<organism evidence="1 2">
    <name type="scientific">Parastrongyloides trichosuri</name>
    <name type="common">Possum-specific nematode worm</name>
    <dbReference type="NCBI Taxonomy" id="131310"/>
    <lineage>
        <taxon>Eukaryota</taxon>
        <taxon>Metazoa</taxon>
        <taxon>Ecdysozoa</taxon>
        <taxon>Nematoda</taxon>
        <taxon>Chromadorea</taxon>
        <taxon>Rhabditida</taxon>
        <taxon>Tylenchina</taxon>
        <taxon>Panagrolaimomorpha</taxon>
        <taxon>Strongyloidoidea</taxon>
        <taxon>Strongyloididae</taxon>
        <taxon>Parastrongyloides</taxon>
    </lineage>
</organism>
<evidence type="ECO:0000313" key="1">
    <source>
        <dbReference type="Proteomes" id="UP000038045"/>
    </source>
</evidence>